<organism evidence="8 9">
    <name type="scientific">Cellulophaga baltica 18</name>
    <dbReference type="NCBI Taxonomy" id="1348584"/>
    <lineage>
        <taxon>Bacteria</taxon>
        <taxon>Pseudomonadati</taxon>
        <taxon>Bacteroidota</taxon>
        <taxon>Flavobacteriia</taxon>
        <taxon>Flavobacteriales</taxon>
        <taxon>Flavobacteriaceae</taxon>
        <taxon>Cellulophaga</taxon>
    </lineage>
</organism>
<evidence type="ECO:0000256" key="4">
    <source>
        <dbReference type="ARBA" id="ARBA00022643"/>
    </source>
</evidence>
<keyword evidence="4" id="KW-0288">FMN</keyword>
<reference evidence="8 9" key="1">
    <citation type="journal article" date="2014" name="Environ. Microbiol.">
        <title>Contrasting genomic patterns and infection strategies of two co-existing Bacteroidetes podovirus genera.</title>
        <authorList>
            <person name="Holmfeldt K."/>
            <person name="Howard-Varona C."/>
            <person name="Solonenko N."/>
            <person name="Sullivan M.B."/>
        </authorList>
    </citation>
    <scope>NUCLEOTIDE SEQUENCE [LARGE SCALE GENOMIC DNA]</scope>
    <source>
        <strain evidence="8 9">18</strain>
    </source>
</reference>
<dbReference type="InterPro" id="IPR029479">
    <property type="entry name" value="Nitroreductase"/>
</dbReference>
<evidence type="ECO:0000256" key="1">
    <source>
        <dbReference type="ARBA" id="ARBA00001917"/>
    </source>
</evidence>
<dbReference type="Pfam" id="PF00881">
    <property type="entry name" value="Nitroreductase"/>
    <property type="match status" value="1"/>
</dbReference>
<keyword evidence="3" id="KW-0285">Flavoprotein</keyword>
<dbReference type="CDD" id="cd02149">
    <property type="entry name" value="NfsB-like"/>
    <property type="match status" value="1"/>
</dbReference>
<evidence type="ECO:0000256" key="6">
    <source>
        <dbReference type="ARBA" id="ARBA00023002"/>
    </source>
</evidence>
<keyword evidence="5" id="KW-0521">NADP</keyword>
<comment type="cofactor">
    <cofactor evidence="1">
        <name>FMN</name>
        <dbReference type="ChEBI" id="CHEBI:58210"/>
    </cofactor>
</comment>
<dbReference type="Proteomes" id="UP000030786">
    <property type="component" value="Chromosome"/>
</dbReference>
<keyword evidence="6" id="KW-0560">Oxidoreductase</keyword>
<gene>
    <name evidence="8" type="ORF">M666_14720</name>
</gene>
<evidence type="ECO:0000313" key="9">
    <source>
        <dbReference type="Proteomes" id="UP000030786"/>
    </source>
</evidence>
<dbReference type="EMBL" id="CP009976">
    <property type="protein sequence ID" value="AIZ42711.1"/>
    <property type="molecule type" value="Genomic_DNA"/>
</dbReference>
<dbReference type="RefSeq" id="WP_029446477.1">
    <property type="nucleotide sequence ID" value="NZ_CP009976.1"/>
</dbReference>
<dbReference type="GO" id="GO:0016491">
    <property type="term" value="F:oxidoreductase activity"/>
    <property type="evidence" value="ECO:0007669"/>
    <property type="project" value="UniProtKB-KW"/>
</dbReference>
<feature type="domain" description="Nitroreductase" evidence="7">
    <location>
        <begin position="10"/>
        <end position="186"/>
    </location>
</feature>
<evidence type="ECO:0000256" key="5">
    <source>
        <dbReference type="ARBA" id="ARBA00022857"/>
    </source>
</evidence>
<dbReference type="InterPro" id="IPR000415">
    <property type="entry name" value="Nitroreductase-like"/>
</dbReference>
<dbReference type="Gene3D" id="3.40.109.10">
    <property type="entry name" value="NADH Oxidase"/>
    <property type="match status" value="1"/>
</dbReference>
<comment type="similarity">
    <text evidence="2">Belongs to the nitroreductase family.</text>
</comment>
<dbReference type="PANTHER" id="PTHR43673:SF2">
    <property type="entry name" value="NITROREDUCTASE"/>
    <property type="match status" value="1"/>
</dbReference>
<dbReference type="InterPro" id="IPR033878">
    <property type="entry name" value="NfsB-like"/>
</dbReference>
<proteinExistence type="inferred from homology"/>
<dbReference type="SUPFAM" id="SSF55469">
    <property type="entry name" value="FMN-dependent nitroreductase-like"/>
    <property type="match status" value="1"/>
</dbReference>
<evidence type="ECO:0000313" key="8">
    <source>
        <dbReference type="EMBL" id="AIZ42711.1"/>
    </source>
</evidence>
<dbReference type="AlphaFoldDB" id="A0AAU8RI24"/>
<evidence type="ECO:0000256" key="2">
    <source>
        <dbReference type="ARBA" id="ARBA00007118"/>
    </source>
</evidence>
<dbReference type="PANTHER" id="PTHR43673">
    <property type="entry name" value="NAD(P)H NITROREDUCTASE YDGI-RELATED"/>
    <property type="match status" value="1"/>
</dbReference>
<evidence type="ECO:0000259" key="7">
    <source>
        <dbReference type="Pfam" id="PF00881"/>
    </source>
</evidence>
<name>A0AAU8RI24_9FLAO</name>
<sequence length="210" mass="23908">MNSSIDSLHWRYAVKKFDSTKVLSETKIDLLKEAFNLTATSYGLQPLKLMVVHNKELQENLVAHSYYQQQVAQASHVLILCIETDISETYIRNYFHLIKDIRNTSDEILNPFRDTLIATFSKMTTEEKKAWATKQAYLALGNLLTVCALENIDSCPMEGFVPSTYDELLGLKDTNLTSVLVLPVGYRAADDLFATLPKVRKPLKDMILER</sequence>
<dbReference type="GeneID" id="78061986"/>
<accession>A0AAU8RI24</accession>
<dbReference type="KEGG" id="cbat:M666_14720"/>
<evidence type="ECO:0000256" key="3">
    <source>
        <dbReference type="ARBA" id="ARBA00022630"/>
    </source>
</evidence>
<protein>
    <submittedName>
        <fullName evidence="8">Nitroreductase</fullName>
    </submittedName>
</protein>